<evidence type="ECO:0000256" key="1">
    <source>
        <dbReference type="SAM" id="MobiDB-lite"/>
    </source>
</evidence>
<evidence type="ECO:0000313" key="2">
    <source>
        <dbReference type="EMBL" id="VVA95317.1"/>
    </source>
</evidence>
<comment type="caution">
    <text evidence="2">The sequence shown here is derived from an EMBL/GenBank/DDBJ whole genome shotgun (WGS) entry which is preliminary data.</text>
</comment>
<reference evidence="2" key="1">
    <citation type="submission" date="2019-07" db="EMBL/GenBank/DDBJ databases">
        <authorList>
            <person name="Dittberner H."/>
        </authorList>
    </citation>
    <scope>NUCLEOTIDE SEQUENCE [LARGE SCALE GENOMIC DNA]</scope>
</reference>
<proteinExistence type="predicted"/>
<keyword evidence="3" id="KW-1185">Reference proteome</keyword>
<evidence type="ECO:0000313" key="3">
    <source>
        <dbReference type="Proteomes" id="UP000489600"/>
    </source>
</evidence>
<sequence>MAASIPIFETEYSEIGNVRSLLWCYFSAFKVSYYPYRKHYGCGEENSEKFVYLRSSHGICLGVKGYLKVSVEVMGMCLTPDKHEGFIEHPFPLITQFVYPTLLSKDVEEMRRDVDKQARREEVWRRDEDEQTSKRK</sequence>
<protein>
    <submittedName>
        <fullName evidence="2">Uncharacterized protein</fullName>
    </submittedName>
</protein>
<name>A0A565B143_9BRAS</name>
<dbReference type="EMBL" id="CABITT030000002">
    <property type="protein sequence ID" value="VVA95317.1"/>
    <property type="molecule type" value="Genomic_DNA"/>
</dbReference>
<feature type="region of interest" description="Disordered" evidence="1">
    <location>
        <begin position="114"/>
        <end position="136"/>
    </location>
</feature>
<gene>
    <name evidence="2" type="ORF">ANE_LOCUS5762</name>
</gene>
<dbReference type="Proteomes" id="UP000489600">
    <property type="component" value="Unassembled WGS sequence"/>
</dbReference>
<organism evidence="2 3">
    <name type="scientific">Arabis nemorensis</name>
    <dbReference type="NCBI Taxonomy" id="586526"/>
    <lineage>
        <taxon>Eukaryota</taxon>
        <taxon>Viridiplantae</taxon>
        <taxon>Streptophyta</taxon>
        <taxon>Embryophyta</taxon>
        <taxon>Tracheophyta</taxon>
        <taxon>Spermatophyta</taxon>
        <taxon>Magnoliopsida</taxon>
        <taxon>eudicotyledons</taxon>
        <taxon>Gunneridae</taxon>
        <taxon>Pentapetalae</taxon>
        <taxon>rosids</taxon>
        <taxon>malvids</taxon>
        <taxon>Brassicales</taxon>
        <taxon>Brassicaceae</taxon>
        <taxon>Arabideae</taxon>
        <taxon>Arabis</taxon>
    </lineage>
</organism>
<accession>A0A565B143</accession>
<dbReference type="AlphaFoldDB" id="A0A565B143"/>
<dbReference type="OrthoDB" id="1067477at2759"/>